<dbReference type="SUPFAM" id="SSF56219">
    <property type="entry name" value="DNase I-like"/>
    <property type="match status" value="1"/>
</dbReference>
<proteinExistence type="predicted"/>
<sequence length="73" mass="8707">MKFIFQQEHIVRGIAVVSRDRIERIQAISEVLATSQYDIVCLQEVWTDHDYNLIRQKVAGVLPFSHYFYRYVC</sequence>
<dbReference type="AlphaFoldDB" id="A0AAV8WIQ1"/>
<dbReference type="EMBL" id="JANEYF010005896">
    <property type="protein sequence ID" value="KAJ8926432.1"/>
    <property type="molecule type" value="Genomic_DNA"/>
</dbReference>
<reference evidence="1" key="1">
    <citation type="journal article" date="2023" name="Insect Mol. Biol.">
        <title>Genome sequencing provides insights into the evolution of gene families encoding plant cell wall-degrading enzymes in longhorned beetles.</title>
        <authorList>
            <person name="Shin N.R."/>
            <person name="Okamura Y."/>
            <person name="Kirsch R."/>
            <person name="Pauchet Y."/>
        </authorList>
    </citation>
    <scope>NUCLEOTIDE SEQUENCE</scope>
    <source>
        <strain evidence="1">RBIC_L_NR</strain>
    </source>
</reference>
<dbReference type="Gene3D" id="3.60.10.10">
    <property type="entry name" value="Endonuclease/exonuclease/phosphatase"/>
    <property type="match status" value="1"/>
</dbReference>
<dbReference type="InterPro" id="IPR036691">
    <property type="entry name" value="Endo/exonu/phosph_ase_sf"/>
</dbReference>
<dbReference type="Proteomes" id="UP001162156">
    <property type="component" value="Unassembled WGS sequence"/>
</dbReference>
<keyword evidence="2" id="KW-1185">Reference proteome</keyword>
<evidence type="ECO:0008006" key="3">
    <source>
        <dbReference type="Google" id="ProtNLM"/>
    </source>
</evidence>
<protein>
    <recommendedName>
        <fullName evidence="3">Endonuclease/exonuclease/phosphatase domain-containing protein</fullName>
    </recommendedName>
</protein>
<organism evidence="1 2">
    <name type="scientific">Rhamnusium bicolor</name>
    <dbReference type="NCBI Taxonomy" id="1586634"/>
    <lineage>
        <taxon>Eukaryota</taxon>
        <taxon>Metazoa</taxon>
        <taxon>Ecdysozoa</taxon>
        <taxon>Arthropoda</taxon>
        <taxon>Hexapoda</taxon>
        <taxon>Insecta</taxon>
        <taxon>Pterygota</taxon>
        <taxon>Neoptera</taxon>
        <taxon>Endopterygota</taxon>
        <taxon>Coleoptera</taxon>
        <taxon>Polyphaga</taxon>
        <taxon>Cucujiformia</taxon>
        <taxon>Chrysomeloidea</taxon>
        <taxon>Cerambycidae</taxon>
        <taxon>Lepturinae</taxon>
        <taxon>Rhagiini</taxon>
        <taxon>Rhamnusium</taxon>
    </lineage>
</organism>
<evidence type="ECO:0000313" key="1">
    <source>
        <dbReference type="EMBL" id="KAJ8926432.1"/>
    </source>
</evidence>
<gene>
    <name evidence="1" type="ORF">NQ314_021220</name>
</gene>
<comment type="caution">
    <text evidence="1">The sequence shown here is derived from an EMBL/GenBank/DDBJ whole genome shotgun (WGS) entry which is preliminary data.</text>
</comment>
<evidence type="ECO:0000313" key="2">
    <source>
        <dbReference type="Proteomes" id="UP001162156"/>
    </source>
</evidence>
<name>A0AAV8WIQ1_9CUCU</name>
<accession>A0AAV8WIQ1</accession>